<sequence length="416" mass="47174">MAETPRPHGHLSLRSRTNSTSCFPLNLTHDLVYDFALRFDTQIKKCLDTCDHQDISDLIPIIVQTLSSLDDHINDLTECRKKKDALQEKVKTQSAANKQIKEELKIERHAHQDTILQGDTHILELTEEKRVMEEECKTLKQNISIEKSNIQTLNKRICDLSSETARTTIENNNLKESIITLRSRLNVLEEKLKEKSISDIQQIGPKTSLLKRSFVTHPKTIHILGDSNVRGLGATVTQRCSNKLRFLTSCVPGGGLCQINQAAFISQPVPGDLIILHAGTNDICQTDWTTIKQSLESFIARYSHCSIVVFTVPPRYDLPHLNKHINRFNTLLKYAVRDASNVKLIITKRLISPKLFKADGLHYNDQGKDKMARKILSLLQDIPTVPDSPPSFSQLNRHHDDDDDDHDSSTSSFFLM</sequence>
<keyword evidence="3" id="KW-1185">Reference proteome</keyword>
<dbReference type="InterPro" id="IPR036514">
    <property type="entry name" value="SGNH_hydro_sf"/>
</dbReference>
<accession>A0A3Q0IHR5</accession>
<dbReference type="Proteomes" id="UP000079169">
    <property type="component" value="Unplaced"/>
</dbReference>
<dbReference type="GeneID" id="113465423"/>
<feature type="coiled-coil region" evidence="1">
    <location>
        <begin position="69"/>
        <end position="191"/>
    </location>
</feature>
<dbReference type="KEGG" id="dci:113465423"/>
<gene>
    <name evidence="4" type="primary">LOC113465423</name>
</gene>
<feature type="region of interest" description="Disordered" evidence="2">
    <location>
        <begin position="389"/>
        <end position="416"/>
    </location>
</feature>
<name>A0A3Q0IHR5_DIACI</name>
<proteinExistence type="predicted"/>
<evidence type="ECO:0000313" key="4">
    <source>
        <dbReference type="RefSeq" id="XP_026675736.1"/>
    </source>
</evidence>
<dbReference type="Gene3D" id="3.40.50.1110">
    <property type="entry name" value="SGNH hydrolase"/>
    <property type="match status" value="1"/>
</dbReference>
<dbReference type="PaxDb" id="121845-A0A3Q0IHR5"/>
<dbReference type="SUPFAM" id="SSF52266">
    <property type="entry name" value="SGNH hydrolase"/>
    <property type="match status" value="1"/>
</dbReference>
<dbReference type="STRING" id="121845.A0A3Q0IHR5"/>
<dbReference type="AlphaFoldDB" id="A0A3Q0IHR5"/>
<keyword evidence="1" id="KW-0175">Coiled coil</keyword>
<evidence type="ECO:0000256" key="2">
    <source>
        <dbReference type="SAM" id="MobiDB-lite"/>
    </source>
</evidence>
<evidence type="ECO:0000256" key="1">
    <source>
        <dbReference type="SAM" id="Coils"/>
    </source>
</evidence>
<organism evidence="3 4">
    <name type="scientific">Diaphorina citri</name>
    <name type="common">Asian citrus psyllid</name>
    <dbReference type="NCBI Taxonomy" id="121845"/>
    <lineage>
        <taxon>Eukaryota</taxon>
        <taxon>Metazoa</taxon>
        <taxon>Ecdysozoa</taxon>
        <taxon>Arthropoda</taxon>
        <taxon>Hexapoda</taxon>
        <taxon>Insecta</taxon>
        <taxon>Pterygota</taxon>
        <taxon>Neoptera</taxon>
        <taxon>Paraneoptera</taxon>
        <taxon>Hemiptera</taxon>
        <taxon>Sternorrhyncha</taxon>
        <taxon>Psylloidea</taxon>
        <taxon>Psyllidae</taxon>
        <taxon>Diaphorininae</taxon>
        <taxon>Diaphorina</taxon>
    </lineage>
</organism>
<dbReference type="RefSeq" id="XP_026675736.1">
    <property type="nucleotide sequence ID" value="XM_026819935.1"/>
</dbReference>
<reference evidence="4" key="1">
    <citation type="submission" date="2025-08" db="UniProtKB">
        <authorList>
            <consortium name="RefSeq"/>
        </authorList>
    </citation>
    <scope>IDENTIFICATION</scope>
</reference>
<evidence type="ECO:0000313" key="3">
    <source>
        <dbReference type="Proteomes" id="UP000079169"/>
    </source>
</evidence>
<protein>
    <submittedName>
        <fullName evidence="4">Uncharacterized protein LOC113465423</fullName>
    </submittedName>
</protein>